<evidence type="ECO:0000313" key="5">
    <source>
        <dbReference type="Proteomes" id="UP001281731"/>
    </source>
</evidence>
<dbReference type="Proteomes" id="UP001281731">
    <property type="component" value="Unassembled WGS sequence"/>
</dbReference>
<keyword evidence="1" id="KW-0812">Transmembrane</keyword>
<evidence type="ECO:0000313" key="2">
    <source>
        <dbReference type="EMBL" id="MDY5133817.1"/>
    </source>
</evidence>
<keyword evidence="1" id="KW-1133">Transmembrane helix</keyword>
<organism evidence="3 5">
    <name type="scientific">Actinotignum urinale</name>
    <dbReference type="NCBI Taxonomy" id="190146"/>
    <lineage>
        <taxon>Bacteria</taxon>
        <taxon>Bacillati</taxon>
        <taxon>Actinomycetota</taxon>
        <taxon>Actinomycetes</taxon>
        <taxon>Actinomycetales</taxon>
        <taxon>Actinomycetaceae</taxon>
        <taxon>Actinotignum</taxon>
    </lineage>
</organism>
<evidence type="ECO:0000256" key="1">
    <source>
        <dbReference type="SAM" id="Phobius"/>
    </source>
</evidence>
<feature type="transmembrane region" description="Helical" evidence="1">
    <location>
        <begin position="28"/>
        <end position="50"/>
    </location>
</feature>
<gene>
    <name evidence="3" type="ORF">R6G80_04835</name>
    <name evidence="2" type="ORF">R6G86_08760</name>
</gene>
<dbReference type="AlphaFoldDB" id="A0AAW9HYY0"/>
<dbReference type="EMBL" id="JAWNGC010000004">
    <property type="protein sequence ID" value="MDY5155051.1"/>
    <property type="molecule type" value="Genomic_DNA"/>
</dbReference>
<accession>A0AAW9HYY0</accession>
<feature type="transmembrane region" description="Helical" evidence="1">
    <location>
        <begin position="99"/>
        <end position="121"/>
    </location>
</feature>
<feature type="transmembrane region" description="Helical" evidence="1">
    <location>
        <begin position="70"/>
        <end position="92"/>
    </location>
</feature>
<proteinExistence type="predicted"/>
<keyword evidence="4" id="KW-1185">Reference proteome</keyword>
<protein>
    <recommendedName>
        <fullName evidence="6">DUF4064 domain-containing protein</fullName>
    </recommendedName>
</protein>
<name>A0AAW9HYY0_9ACTO</name>
<dbReference type="RefSeq" id="WP_320755604.1">
    <property type="nucleotide sequence ID" value="NZ_JAWNGA010000022.1"/>
</dbReference>
<keyword evidence="1" id="KW-0472">Membrane</keyword>
<sequence>MTAQPPVPNANIPSPAVPGVKKNMALTALCLTIVASLLIILGFFLAGKAGAVALSNLDLAAAEAADTKRLIFLALASILNLVAFILGLIALIKSRPKTMPLIIFLVVIFLPAIATAIGTAIQNSMLHL</sequence>
<dbReference type="Proteomes" id="UP001275049">
    <property type="component" value="Unassembled WGS sequence"/>
</dbReference>
<reference evidence="3 4" key="1">
    <citation type="submission" date="2023-10" db="EMBL/GenBank/DDBJ databases">
        <title>Whole Genome based description of the genera Actinobaculum and Actinotignum reveals a complex phylogenetic relationship within the species included in the genus Actinotignum.</title>
        <authorList>
            <person name="Jensen C.S."/>
            <person name="Dargis R."/>
            <person name="Kemp M."/>
            <person name="Christensen J.J."/>
        </authorList>
    </citation>
    <scope>NUCLEOTIDE SEQUENCE</scope>
    <source>
        <strain evidence="3">SLA_B511</strain>
        <strain evidence="2 4">SLA_B974</strain>
    </source>
</reference>
<evidence type="ECO:0000313" key="3">
    <source>
        <dbReference type="EMBL" id="MDY5155051.1"/>
    </source>
</evidence>
<evidence type="ECO:0008006" key="6">
    <source>
        <dbReference type="Google" id="ProtNLM"/>
    </source>
</evidence>
<comment type="caution">
    <text evidence="3">The sequence shown here is derived from an EMBL/GenBank/DDBJ whole genome shotgun (WGS) entry which is preliminary data.</text>
</comment>
<evidence type="ECO:0000313" key="4">
    <source>
        <dbReference type="Proteomes" id="UP001275049"/>
    </source>
</evidence>
<dbReference type="EMBL" id="JAWNGA010000022">
    <property type="protein sequence ID" value="MDY5133817.1"/>
    <property type="molecule type" value="Genomic_DNA"/>
</dbReference>